<dbReference type="GO" id="GO:0051539">
    <property type="term" value="F:4 iron, 4 sulfur cluster binding"/>
    <property type="evidence" value="ECO:0007669"/>
    <property type="project" value="UniProtKB-KW"/>
</dbReference>
<dbReference type="InterPro" id="IPR017896">
    <property type="entry name" value="4Fe4S_Fe-S-bd"/>
</dbReference>
<dbReference type="PANTHER" id="PTHR42859:SF10">
    <property type="entry name" value="DIMETHYLSULFOXIDE REDUCTASE CHAIN B"/>
    <property type="match status" value="1"/>
</dbReference>
<feature type="domain" description="4Fe-4S ferredoxin-type" evidence="7">
    <location>
        <begin position="57"/>
        <end position="86"/>
    </location>
</feature>
<dbReference type="GO" id="GO:0016491">
    <property type="term" value="F:oxidoreductase activity"/>
    <property type="evidence" value="ECO:0007669"/>
    <property type="project" value="UniProtKB-ARBA"/>
</dbReference>
<protein>
    <submittedName>
        <fullName evidence="8">4Fe-4S dicluster domain-containing protein</fullName>
    </submittedName>
</protein>
<dbReference type="Pfam" id="PF00037">
    <property type="entry name" value="Fer4"/>
    <property type="match status" value="1"/>
</dbReference>
<comment type="caution">
    <text evidence="8">The sequence shown here is derived from an EMBL/GenBank/DDBJ whole genome shotgun (WGS) entry which is preliminary data.</text>
</comment>
<keyword evidence="3" id="KW-0479">Metal-binding</keyword>
<evidence type="ECO:0000313" key="8">
    <source>
        <dbReference type="EMBL" id="HIP17501.1"/>
    </source>
</evidence>
<keyword evidence="2" id="KW-0004">4Fe-4S</keyword>
<feature type="domain" description="4Fe-4S ferredoxin-type" evidence="7">
    <location>
        <begin position="1"/>
        <end position="30"/>
    </location>
</feature>
<dbReference type="PROSITE" id="PS00198">
    <property type="entry name" value="4FE4S_FER_1"/>
    <property type="match status" value="2"/>
</dbReference>
<dbReference type="GO" id="GO:0046872">
    <property type="term" value="F:metal ion binding"/>
    <property type="evidence" value="ECO:0007669"/>
    <property type="project" value="UniProtKB-KW"/>
</dbReference>
<evidence type="ECO:0000259" key="7">
    <source>
        <dbReference type="PROSITE" id="PS51379"/>
    </source>
</evidence>
<evidence type="ECO:0000256" key="5">
    <source>
        <dbReference type="ARBA" id="ARBA00023004"/>
    </source>
</evidence>
<keyword evidence="1" id="KW-0813">Transport</keyword>
<keyword evidence="6" id="KW-0411">Iron-sulfur</keyword>
<gene>
    <name evidence="8" type="ORF">EYG76_04290</name>
</gene>
<dbReference type="InterPro" id="IPR017900">
    <property type="entry name" value="4Fe4S_Fe_S_CS"/>
</dbReference>
<dbReference type="PANTHER" id="PTHR42859">
    <property type="entry name" value="OXIDOREDUCTASE"/>
    <property type="match status" value="1"/>
</dbReference>
<evidence type="ECO:0000256" key="4">
    <source>
        <dbReference type="ARBA" id="ARBA00022982"/>
    </source>
</evidence>
<dbReference type="PROSITE" id="PS51379">
    <property type="entry name" value="4FE4S_FER_2"/>
    <property type="match status" value="2"/>
</dbReference>
<dbReference type="Gene3D" id="3.30.70.20">
    <property type="match status" value="2"/>
</dbReference>
<organism evidence="8 9">
    <name type="scientific">Methanothermococcus okinawensis</name>
    <dbReference type="NCBI Taxonomy" id="155863"/>
    <lineage>
        <taxon>Archaea</taxon>
        <taxon>Methanobacteriati</taxon>
        <taxon>Methanobacteriota</taxon>
        <taxon>Methanomada group</taxon>
        <taxon>Methanococci</taxon>
        <taxon>Methanococcales</taxon>
        <taxon>Methanococcaceae</taxon>
        <taxon>Methanothermococcus</taxon>
    </lineage>
</organism>
<dbReference type="EMBL" id="DQSV01000085">
    <property type="protein sequence ID" value="HIP17501.1"/>
    <property type="molecule type" value="Genomic_DNA"/>
</dbReference>
<evidence type="ECO:0000256" key="1">
    <source>
        <dbReference type="ARBA" id="ARBA00022448"/>
    </source>
</evidence>
<dbReference type="InterPro" id="IPR050294">
    <property type="entry name" value="RnfB_subfamily"/>
</dbReference>
<dbReference type="AlphaFoldDB" id="A0A833DRU9"/>
<evidence type="ECO:0000256" key="6">
    <source>
        <dbReference type="ARBA" id="ARBA00023014"/>
    </source>
</evidence>
<accession>A0A833DRU9</accession>
<keyword evidence="5" id="KW-0408">Iron</keyword>
<proteinExistence type="predicted"/>
<dbReference type="Proteomes" id="UP000605144">
    <property type="component" value="Unassembled WGS sequence"/>
</dbReference>
<evidence type="ECO:0000256" key="2">
    <source>
        <dbReference type="ARBA" id="ARBA00022485"/>
    </source>
</evidence>
<name>A0A833DRU9_9EURY</name>
<evidence type="ECO:0000313" key="9">
    <source>
        <dbReference type="Proteomes" id="UP000605144"/>
    </source>
</evidence>
<dbReference type="SUPFAM" id="SSF54862">
    <property type="entry name" value="4Fe-4S ferredoxins"/>
    <property type="match status" value="1"/>
</dbReference>
<dbReference type="Pfam" id="PF13247">
    <property type="entry name" value="Fer4_11"/>
    <property type="match status" value="1"/>
</dbReference>
<evidence type="ECO:0000256" key="3">
    <source>
        <dbReference type="ARBA" id="ARBA00022723"/>
    </source>
</evidence>
<keyword evidence="4" id="KW-0249">Electron transport</keyword>
<reference evidence="8" key="1">
    <citation type="journal article" date="2020" name="ISME J.">
        <title>Gammaproteobacteria mediating utilization of methyl-, sulfur- and petroleum organic compounds in deep ocean hydrothermal plumes.</title>
        <authorList>
            <person name="Zhou Z."/>
            <person name="Liu Y."/>
            <person name="Pan J."/>
            <person name="Cron B.R."/>
            <person name="Toner B.M."/>
            <person name="Anantharaman K."/>
            <person name="Breier J.A."/>
            <person name="Dick G.J."/>
            <person name="Li M."/>
        </authorList>
    </citation>
    <scope>NUCLEOTIDE SEQUENCE</scope>
    <source>
        <strain evidence="8">SZUA-1385</strain>
    </source>
</reference>
<sequence>MKLILNARLCIGCGRCERVCPTNGMIVIDKIPIKCMHCEDAPCYNVCPVDAIQWIGDKVVVKEDACIGCGLCIEACPFGIMRMNNNTGKVFKCHGCYMYEEELCKEACPTGALHYREENVIEKRKKLASKFKKIYSYI</sequence>